<dbReference type="AlphaFoldDB" id="A0A6V6YT48"/>
<name>A0A6V6YT48_9FLAO</name>
<keyword evidence="2" id="KW-1185">Reference proteome</keyword>
<comment type="caution">
    <text evidence="1">The sequence shown here is derived from an EMBL/GenBank/DDBJ whole genome shotgun (WGS) entry which is preliminary data.</text>
</comment>
<gene>
    <name evidence="1" type="ORF">FLACHUCJ7_01042</name>
</gene>
<evidence type="ECO:0000313" key="2">
    <source>
        <dbReference type="Proteomes" id="UP000556700"/>
    </source>
</evidence>
<sequence length="240" mass="27872">MKNNITLLLLLFTIMVTTCYGQTKPIGEEPLNLENFNFDTKISDLYPEKNKSKDYIGYYEIKGALRSQLVVKDTTFLNEYSENKKAIGIKYRQQSSTSIDTMAVFKNQKFQKINVATTIEGKIKVINAVSEELTGQQSRDLFKKLVTQYGKPKKLKNNWNEKFILYEWIKNNRIVRLVSAYNDESTTMKLVIQPKKQIISSGEKEPHYLVYLFVINPVLKDEVFGKMKTGDFVYLDEKTE</sequence>
<dbReference type="Proteomes" id="UP000556700">
    <property type="component" value="Unassembled WGS sequence"/>
</dbReference>
<dbReference type="EMBL" id="CAIJDO010000094">
    <property type="protein sequence ID" value="CAD0002707.1"/>
    <property type="molecule type" value="Genomic_DNA"/>
</dbReference>
<organism evidence="1 2">
    <name type="scientific">Flavobacterium chungangense</name>
    <dbReference type="NCBI Taxonomy" id="554283"/>
    <lineage>
        <taxon>Bacteria</taxon>
        <taxon>Pseudomonadati</taxon>
        <taxon>Bacteroidota</taxon>
        <taxon>Flavobacteriia</taxon>
        <taxon>Flavobacteriales</taxon>
        <taxon>Flavobacteriaceae</taxon>
        <taxon>Flavobacterium</taxon>
    </lineage>
</organism>
<proteinExistence type="predicted"/>
<protein>
    <submittedName>
        <fullName evidence="1">Uncharacterized protein</fullName>
    </submittedName>
</protein>
<accession>A0A6V6YT48</accession>
<evidence type="ECO:0000313" key="1">
    <source>
        <dbReference type="EMBL" id="CAD0002707.1"/>
    </source>
</evidence>
<dbReference type="RefSeq" id="WP_157505971.1">
    <property type="nucleotide sequence ID" value="NZ_CAIJDO010000094.1"/>
</dbReference>
<reference evidence="1 2" key="1">
    <citation type="submission" date="2020-06" db="EMBL/GenBank/DDBJ databases">
        <authorList>
            <person name="Criscuolo A."/>
        </authorList>
    </citation>
    <scope>NUCLEOTIDE SEQUENCE [LARGE SCALE GENOMIC DNA]</scope>
    <source>
        <strain evidence="2">CIP 110025</strain>
    </source>
</reference>